<dbReference type="PANTHER" id="PTHR30050">
    <property type="entry name" value="CHROMOSOMAL REPLICATION INITIATOR PROTEIN DNAA"/>
    <property type="match status" value="1"/>
</dbReference>
<dbReference type="PANTHER" id="PTHR30050:SF5">
    <property type="entry name" value="DNAA REGULATORY INACTIVATOR HDA"/>
    <property type="match status" value="1"/>
</dbReference>
<dbReference type="GO" id="GO:0003688">
    <property type="term" value="F:DNA replication origin binding"/>
    <property type="evidence" value="ECO:0007669"/>
    <property type="project" value="TreeGrafter"/>
</dbReference>
<dbReference type="AlphaFoldDB" id="A0A2R8ABQ1"/>
<organism evidence="2 3">
    <name type="scientific">Pontivivens insulae</name>
    <dbReference type="NCBI Taxonomy" id="1639689"/>
    <lineage>
        <taxon>Bacteria</taxon>
        <taxon>Pseudomonadati</taxon>
        <taxon>Pseudomonadota</taxon>
        <taxon>Alphaproteobacteria</taxon>
        <taxon>Rhodobacterales</taxon>
        <taxon>Paracoccaceae</taxon>
        <taxon>Pontivivens</taxon>
    </lineage>
</organism>
<dbReference type="SUPFAM" id="SSF52540">
    <property type="entry name" value="P-loop containing nucleoside triphosphate hydrolases"/>
    <property type="match status" value="1"/>
</dbReference>
<accession>A0A2R8ABQ1</accession>
<evidence type="ECO:0000259" key="1">
    <source>
        <dbReference type="Pfam" id="PF22688"/>
    </source>
</evidence>
<gene>
    <name evidence="2" type="primary">hda</name>
    <name evidence="2" type="ORF">POI8812_01970</name>
</gene>
<dbReference type="InterPro" id="IPR055199">
    <property type="entry name" value="Hda_lid"/>
</dbReference>
<dbReference type="Gene3D" id="1.10.8.60">
    <property type="match status" value="1"/>
</dbReference>
<evidence type="ECO:0000313" key="3">
    <source>
        <dbReference type="Proteomes" id="UP000244932"/>
    </source>
</evidence>
<proteinExistence type="predicted"/>
<sequence>MSEDQFVLPLPVRTSRGRDAFFVSSSNAEALALIDNAAHWPSGKLALSGPKGSGKTHLVHLWAEAQPTAIISAADLAEEEVPGLAATGAVAVEDVDQMTGIEAERALFHLHNMLGAQGGRLLVTGEAVPSHWPIDTPDLGSRLTAATHVRLGAADDMLVQAVLLKIAEDRQMVLPPDVFSWLIARLPRALDEVARQMEALDLASLRDKRRLTIPYARSVLAL</sequence>
<dbReference type="GO" id="GO:0005886">
    <property type="term" value="C:plasma membrane"/>
    <property type="evidence" value="ECO:0007669"/>
    <property type="project" value="TreeGrafter"/>
</dbReference>
<protein>
    <submittedName>
        <fullName evidence="2">DnaA regulatory inactivator Hda</fullName>
    </submittedName>
</protein>
<evidence type="ECO:0000313" key="2">
    <source>
        <dbReference type="EMBL" id="SPF29654.1"/>
    </source>
</evidence>
<name>A0A2R8ABQ1_9RHOB</name>
<reference evidence="2 3" key="1">
    <citation type="submission" date="2018-03" db="EMBL/GenBank/DDBJ databases">
        <authorList>
            <person name="Keele B.F."/>
        </authorList>
    </citation>
    <scope>NUCLEOTIDE SEQUENCE [LARGE SCALE GENOMIC DNA]</scope>
    <source>
        <strain evidence="2 3">CeCT 8812</strain>
    </source>
</reference>
<feature type="domain" description="Hda lid" evidence="1">
    <location>
        <begin position="160"/>
        <end position="220"/>
    </location>
</feature>
<dbReference type="Gene3D" id="3.40.50.300">
    <property type="entry name" value="P-loop containing nucleotide triphosphate hydrolases"/>
    <property type="match status" value="1"/>
</dbReference>
<dbReference type="Pfam" id="PF22688">
    <property type="entry name" value="Hda_lid"/>
    <property type="match status" value="1"/>
</dbReference>
<dbReference type="EMBL" id="OMKW01000002">
    <property type="protein sequence ID" value="SPF29654.1"/>
    <property type="molecule type" value="Genomic_DNA"/>
</dbReference>
<keyword evidence="3" id="KW-1185">Reference proteome</keyword>
<dbReference type="OrthoDB" id="7390113at2"/>
<dbReference type="RefSeq" id="WP_108782332.1">
    <property type="nucleotide sequence ID" value="NZ_OMKW01000002.1"/>
</dbReference>
<dbReference type="InterPro" id="IPR027417">
    <property type="entry name" value="P-loop_NTPase"/>
</dbReference>
<dbReference type="GO" id="GO:0006270">
    <property type="term" value="P:DNA replication initiation"/>
    <property type="evidence" value="ECO:0007669"/>
    <property type="project" value="TreeGrafter"/>
</dbReference>
<dbReference type="Proteomes" id="UP000244932">
    <property type="component" value="Unassembled WGS sequence"/>
</dbReference>